<accession>A0A7W8FG66</accession>
<comment type="caution">
    <text evidence="2">The sequence shown here is derived from an EMBL/GenBank/DDBJ whole genome shotgun (WGS) entry which is preliminary data.</text>
</comment>
<feature type="compositionally biased region" description="Polar residues" evidence="1">
    <location>
        <begin position="113"/>
        <end position="122"/>
    </location>
</feature>
<feature type="compositionally biased region" description="Basic and acidic residues" evidence="1">
    <location>
        <begin position="1"/>
        <end position="18"/>
    </location>
</feature>
<feature type="compositionally biased region" description="Polar residues" evidence="1">
    <location>
        <begin position="164"/>
        <end position="174"/>
    </location>
</feature>
<evidence type="ECO:0000313" key="2">
    <source>
        <dbReference type="EMBL" id="MBB5143435.1"/>
    </source>
</evidence>
<sequence>MALRGAKGDHPTSGREAPEADAAQPSLNDGIWKTLEGSPVAAKYTKAQRGRPGECRGGLGGAAAPNRPPRRPPRRRPKQHRRESLRARRAPIVPAKATSFFPFRSPHKPVPTEHNTFISKTNPKPLRPPNPNQRDSPSPSPNLKTLDGIARRAGRSPDQREGSSRSNSRAALAQ</sequence>
<dbReference type="AlphaFoldDB" id="A0A7W8FG66"/>
<proteinExistence type="predicted"/>
<feature type="compositionally biased region" description="Basic residues" evidence="1">
    <location>
        <begin position="68"/>
        <end position="89"/>
    </location>
</feature>
<protein>
    <submittedName>
        <fullName evidence="2">Uncharacterized protein</fullName>
    </submittedName>
</protein>
<feature type="region of interest" description="Disordered" evidence="1">
    <location>
        <begin position="1"/>
        <end position="174"/>
    </location>
</feature>
<keyword evidence="3" id="KW-1185">Reference proteome</keyword>
<gene>
    <name evidence="2" type="ORF">HNQ38_001532</name>
</gene>
<organism evidence="2 3">
    <name type="scientific">Desulfovibrio intestinalis</name>
    <dbReference type="NCBI Taxonomy" id="58621"/>
    <lineage>
        <taxon>Bacteria</taxon>
        <taxon>Pseudomonadati</taxon>
        <taxon>Thermodesulfobacteriota</taxon>
        <taxon>Desulfovibrionia</taxon>
        <taxon>Desulfovibrionales</taxon>
        <taxon>Desulfovibrionaceae</taxon>
        <taxon>Desulfovibrio</taxon>
    </lineage>
</organism>
<reference evidence="2 3" key="1">
    <citation type="submission" date="2020-08" db="EMBL/GenBank/DDBJ databases">
        <title>Genomic Encyclopedia of Type Strains, Phase IV (KMG-IV): sequencing the most valuable type-strain genomes for metagenomic binning, comparative biology and taxonomic classification.</title>
        <authorList>
            <person name="Goeker M."/>
        </authorList>
    </citation>
    <scope>NUCLEOTIDE SEQUENCE [LARGE SCALE GENOMIC DNA]</scope>
    <source>
        <strain evidence="2 3">DSM 11275</strain>
    </source>
</reference>
<dbReference type="EMBL" id="JACHGO010000004">
    <property type="protein sequence ID" value="MBB5143435.1"/>
    <property type="molecule type" value="Genomic_DNA"/>
</dbReference>
<evidence type="ECO:0000256" key="1">
    <source>
        <dbReference type="SAM" id="MobiDB-lite"/>
    </source>
</evidence>
<evidence type="ECO:0000313" key="3">
    <source>
        <dbReference type="Proteomes" id="UP000539075"/>
    </source>
</evidence>
<dbReference type="Proteomes" id="UP000539075">
    <property type="component" value="Unassembled WGS sequence"/>
</dbReference>
<name>A0A7W8FG66_9BACT</name>
<feature type="compositionally biased region" description="Polar residues" evidence="1">
    <location>
        <begin position="132"/>
        <end position="143"/>
    </location>
</feature>